<accession>A0A1H3AYL8</accession>
<gene>
    <name evidence="2" type="ORF">SAMN05444338_10982</name>
</gene>
<dbReference type="EMBL" id="FNMV01000009">
    <property type="protein sequence ID" value="SDX33909.1"/>
    <property type="molecule type" value="Genomic_DNA"/>
</dbReference>
<dbReference type="AlphaFoldDB" id="A0A1H3AYL8"/>
<name>A0A1H3AYL8_9FLAO</name>
<dbReference type="RefSeq" id="WP_245709669.1">
    <property type="nucleotide sequence ID" value="NZ_FNMV01000009.1"/>
</dbReference>
<evidence type="ECO:0008006" key="4">
    <source>
        <dbReference type="Google" id="ProtNLM"/>
    </source>
</evidence>
<dbReference type="STRING" id="229203.SAMN05444338_10982"/>
<keyword evidence="3" id="KW-1185">Reference proteome</keyword>
<evidence type="ECO:0000313" key="2">
    <source>
        <dbReference type="EMBL" id="SDX33909.1"/>
    </source>
</evidence>
<feature type="signal peptide" evidence="1">
    <location>
        <begin position="1"/>
        <end position="19"/>
    </location>
</feature>
<keyword evidence="1" id="KW-0732">Signal</keyword>
<reference evidence="3" key="1">
    <citation type="submission" date="2016-10" db="EMBL/GenBank/DDBJ databases">
        <authorList>
            <person name="Varghese N."/>
            <person name="Submissions S."/>
        </authorList>
    </citation>
    <scope>NUCLEOTIDE SEQUENCE [LARGE SCALE GENOMIC DNA]</scope>
    <source>
        <strain evidence="3">DSM 15718</strain>
    </source>
</reference>
<organism evidence="2 3">
    <name type="scientific">Flavobacterium degerlachei</name>
    <dbReference type="NCBI Taxonomy" id="229203"/>
    <lineage>
        <taxon>Bacteria</taxon>
        <taxon>Pseudomonadati</taxon>
        <taxon>Bacteroidota</taxon>
        <taxon>Flavobacteriia</taxon>
        <taxon>Flavobacteriales</taxon>
        <taxon>Flavobacteriaceae</taxon>
        <taxon>Flavobacterium</taxon>
    </lineage>
</organism>
<proteinExistence type="predicted"/>
<sequence length="251" mass="28966">MKTKILLILVSLFSQFCFSQVNSRIPLKGQVRNDLVAVENVIVFNVNSQTGTVVNNYGFFSIMAKVNDTLVFSSLAFKSKRIVLSEKEFIVPQLVVKMDIFTNELAEVLILAKKDVNPISGGTQKYVDMKYFDDERSSPKNMVMPRDGSIEMGMDFVRIYKDVLKILRKNNPEKSDFYKDTSFSELALNRVNYSFFANTLKLKDDEIKLFLVFCENDPRSRTLMAPSDEFQLIDFLVSKNKEYKRITTFEK</sequence>
<evidence type="ECO:0000313" key="3">
    <source>
        <dbReference type="Proteomes" id="UP000198569"/>
    </source>
</evidence>
<evidence type="ECO:0000256" key="1">
    <source>
        <dbReference type="SAM" id="SignalP"/>
    </source>
</evidence>
<feature type="chain" id="PRO_5011719436" description="CarboxypepD_reg-like domain-containing protein" evidence="1">
    <location>
        <begin position="20"/>
        <end position="251"/>
    </location>
</feature>
<dbReference type="Proteomes" id="UP000198569">
    <property type="component" value="Unassembled WGS sequence"/>
</dbReference>
<protein>
    <recommendedName>
        <fullName evidence="4">CarboxypepD_reg-like domain-containing protein</fullName>
    </recommendedName>
</protein>